<dbReference type="SUPFAM" id="SSF81606">
    <property type="entry name" value="PP2C-like"/>
    <property type="match status" value="1"/>
</dbReference>
<dbReference type="Gene3D" id="3.60.40.10">
    <property type="entry name" value="PPM-type phosphatase domain"/>
    <property type="match status" value="1"/>
</dbReference>
<evidence type="ECO:0000256" key="1">
    <source>
        <dbReference type="SAM" id="MobiDB-lite"/>
    </source>
</evidence>
<keyword evidence="4" id="KW-1185">Reference proteome</keyword>
<reference evidence="3" key="1">
    <citation type="journal article" date="2018" name="Int. J. Syst. Evol. Microbiol.">
        <title>Jatrophihabitans telluris sp. nov., isolated from sediment soil of lava forest wetlands and the emended description of the genus Jatrophihabitans.</title>
        <authorList>
            <person name="Lee K.C."/>
            <person name="Suh M.K."/>
            <person name="Eom M.K."/>
            <person name="Kim K.K."/>
            <person name="Kim J.S."/>
            <person name="Kim D.S."/>
            <person name="Ko S.H."/>
            <person name="Shin Y.K."/>
            <person name="Lee J.S."/>
        </authorList>
    </citation>
    <scope>NUCLEOTIDE SEQUENCE</scope>
    <source>
        <strain evidence="3">N237</strain>
    </source>
</reference>
<name>A0ABY4QUG2_9ACTN</name>
<dbReference type="PROSITE" id="PS51746">
    <property type="entry name" value="PPM_2"/>
    <property type="match status" value="1"/>
</dbReference>
<reference evidence="3" key="2">
    <citation type="submission" date="2022-05" db="EMBL/GenBank/DDBJ databases">
        <authorList>
            <person name="Kim J.-S."/>
            <person name="Lee K."/>
            <person name="Suh M."/>
            <person name="Eom M."/>
            <person name="Kim J.-S."/>
            <person name="Kim D.-S."/>
            <person name="Ko S.-H."/>
            <person name="Shin Y."/>
            <person name="Lee J.-S."/>
        </authorList>
    </citation>
    <scope>NUCLEOTIDE SEQUENCE</scope>
    <source>
        <strain evidence="3">N237</strain>
    </source>
</reference>
<dbReference type="Proteomes" id="UP001056336">
    <property type="component" value="Chromosome"/>
</dbReference>
<organism evidence="3 4">
    <name type="scientific">Jatrophihabitans telluris</name>
    <dbReference type="NCBI Taxonomy" id="2038343"/>
    <lineage>
        <taxon>Bacteria</taxon>
        <taxon>Bacillati</taxon>
        <taxon>Actinomycetota</taxon>
        <taxon>Actinomycetes</taxon>
        <taxon>Jatrophihabitantales</taxon>
        <taxon>Jatrophihabitantaceae</taxon>
        <taxon>Jatrophihabitans</taxon>
    </lineage>
</organism>
<proteinExistence type="predicted"/>
<feature type="domain" description="PPM-type phosphatase" evidence="2">
    <location>
        <begin position="5"/>
        <end position="238"/>
    </location>
</feature>
<dbReference type="SMART" id="SM00331">
    <property type="entry name" value="PP2C_SIG"/>
    <property type="match status" value="1"/>
</dbReference>
<dbReference type="EMBL" id="CP097332">
    <property type="protein sequence ID" value="UQX86640.1"/>
    <property type="molecule type" value="Genomic_DNA"/>
</dbReference>
<dbReference type="RefSeq" id="WP_249768979.1">
    <property type="nucleotide sequence ID" value="NZ_CP097332.1"/>
</dbReference>
<dbReference type="SMART" id="SM00332">
    <property type="entry name" value="PP2Cc"/>
    <property type="match status" value="1"/>
</dbReference>
<dbReference type="InterPro" id="IPR036457">
    <property type="entry name" value="PPM-type-like_dom_sf"/>
</dbReference>
<evidence type="ECO:0000259" key="2">
    <source>
        <dbReference type="PROSITE" id="PS51746"/>
    </source>
</evidence>
<evidence type="ECO:0000313" key="3">
    <source>
        <dbReference type="EMBL" id="UQX86640.1"/>
    </source>
</evidence>
<dbReference type="PANTHER" id="PTHR47992">
    <property type="entry name" value="PROTEIN PHOSPHATASE"/>
    <property type="match status" value="1"/>
</dbReference>
<accession>A0ABY4QUG2</accession>
<dbReference type="Pfam" id="PF13672">
    <property type="entry name" value="PP2C_2"/>
    <property type="match status" value="1"/>
</dbReference>
<protein>
    <submittedName>
        <fullName evidence="3">Protein phosphatase 2C domain-containing protein</fullName>
    </submittedName>
</protein>
<dbReference type="InterPro" id="IPR001932">
    <property type="entry name" value="PPM-type_phosphatase-like_dom"/>
</dbReference>
<dbReference type="CDD" id="cd00143">
    <property type="entry name" value="PP2Cc"/>
    <property type="match status" value="1"/>
</dbReference>
<sequence length="284" mass="30110">MLRVNWGSATDVGRVRELNEDSVWAGPTLFVVADGMGGHAAGEVASDIAVSEFRRLSEQRPLSAEDIVAALRQANDRILEAGRQRRERSGLGTTVTGLGLVAAGGSTQWAVFNVGDSRVYRFADNLLSQLTVDHSAVQELVTAGELRREEARFHPRRNVVTRSLGSQPAPAADVWLFPPSPGERFLICSDGLTGELDDAEIARVLFDEPDPQRAAVALVEQANNAGGHDNTTVVVVDVADVDAVAADVDAVDAEAVDVDAGDVEAVDVDGGPRPPADTDGRRQA</sequence>
<dbReference type="InterPro" id="IPR015655">
    <property type="entry name" value="PP2C"/>
</dbReference>
<evidence type="ECO:0000313" key="4">
    <source>
        <dbReference type="Proteomes" id="UP001056336"/>
    </source>
</evidence>
<feature type="region of interest" description="Disordered" evidence="1">
    <location>
        <begin position="261"/>
        <end position="284"/>
    </location>
</feature>
<gene>
    <name evidence="3" type="ORF">M6D93_09970</name>
</gene>